<dbReference type="Proteomes" id="UP000242791">
    <property type="component" value="Unassembled WGS sequence"/>
</dbReference>
<reference evidence="1 2" key="1">
    <citation type="submission" date="2015-08" db="EMBL/GenBank/DDBJ databases">
        <title>Emmonsia species relationships and genome sequence.</title>
        <authorList>
            <person name="Cuomo C.A."/>
            <person name="Schwartz I.S."/>
            <person name="Kenyon C."/>
            <person name="De Hoog G.S."/>
            <person name="Govender N.P."/>
            <person name="Botha A."/>
            <person name="Moreno L."/>
            <person name="De Vries M."/>
            <person name="Munoz J.F."/>
            <person name="Stielow J.B."/>
        </authorList>
    </citation>
    <scope>NUCLEOTIDE SEQUENCE [LARGE SCALE GENOMIC DNA]</scope>
    <source>
        <strain evidence="1 2">EI222</strain>
    </source>
</reference>
<sequence>MPPMFLHGTVNARYCLSAGRNPAAQAVCPGLTNRRYCPIHRGARGTQSTVLRVSTRESRIQRWPSSHHALASQAGEDDTYHISGGDAAVMRRLPVLSLFCTLTHRGMKLSKANAAKRTPLKTSGHVMVESKIEIDSAARNGFSETVVMMAAAAAVVLGPPERLPTSNTRHSTVRENIVKLSLGVSRTTGSLIALIRGFNFSR</sequence>
<proteinExistence type="predicted"/>
<comment type="caution">
    <text evidence="1">The sequence shown here is derived from an EMBL/GenBank/DDBJ whole genome shotgun (WGS) entry which is preliminary data.</text>
</comment>
<organism evidence="1 2">
    <name type="scientific">Blastomyces percursus</name>
    <dbReference type="NCBI Taxonomy" id="1658174"/>
    <lineage>
        <taxon>Eukaryota</taxon>
        <taxon>Fungi</taxon>
        <taxon>Dikarya</taxon>
        <taxon>Ascomycota</taxon>
        <taxon>Pezizomycotina</taxon>
        <taxon>Eurotiomycetes</taxon>
        <taxon>Eurotiomycetidae</taxon>
        <taxon>Onygenales</taxon>
        <taxon>Ajellomycetaceae</taxon>
        <taxon>Blastomyces</taxon>
    </lineage>
</organism>
<evidence type="ECO:0000313" key="2">
    <source>
        <dbReference type="Proteomes" id="UP000242791"/>
    </source>
</evidence>
<protein>
    <submittedName>
        <fullName evidence="1">Uncharacterized protein</fullName>
    </submittedName>
</protein>
<gene>
    <name evidence="1" type="ORF">ACJ73_04520</name>
</gene>
<evidence type="ECO:0000313" key="1">
    <source>
        <dbReference type="EMBL" id="OJD24125.1"/>
    </source>
</evidence>
<accession>A0A1J9R902</accession>
<keyword evidence="2" id="KW-1185">Reference proteome</keyword>
<dbReference type="VEuPathDB" id="FungiDB:ACJ73_04520"/>
<dbReference type="AlphaFoldDB" id="A0A1J9R902"/>
<dbReference type="EMBL" id="LGTZ01000630">
    <property type="protein sequence ID" value="OJD24125.1"/>
    <property type="molecule type" value="Genomic_DNA"/>
</dbReference>
<name>A0A1J9R902_9EURO</name>